<organism evidence="1 2">
    <name type="scientific">Panagrolaimus sp. ES5</name>
    <dbReference type="NCBI Taxonomy" id="591445"/>
    <lineage>
        <taxon>Eukaryota</taxon>
        <taxon>Metazoa</taxon>
        <taxon>Ecdysozoa</taxon>
        <taxon>Nematoda</taxon>
        <taxon>Chromadorea</taxon>
        <taxon>Rhabditida</taxon>
        <taxon>Tylenchina</taxon>
        <taxon>Panagrolaimomorpha</taxon>
        <taxon>Panagrolaimoidea</taxon>
        <taxon>Panagrolaimidae</taxon>
        <taxon>Panagrolaimus</taxon>
    </lineage>
</organism>
<dbReference type="Proteomes" id="UP000887579">
    <property type="component" value="Unplaced"/>
</dbReference>
<evidence type="ECO:0000313" key="1">
    <source>
        <dbReference type="Proteomes" id="UP000887579"/>
    </source>
</evidence>
<sequence>MQLQKVAFSFAFIILISLISVIEAKDVKVFKRGKVSLIDETQFKNPYEYEFTDDQDETDLDNAYDEKVPYLPKYILHKNGIDQGYTRVPIVTRKGENTWSTPRPTTQRGEEYKTWGTPKILPITKPTPSHPEIARTTPVPKTTFIAKFSLPPPKAEKQPAKKPEVKATTSSTEEIPITKLKKFFTHQPTTTSTEATTEAPETTTFLTKKKQLFTRRPTTISSSTEKSQEVTKSRERKPTTTSKSVETITEEFTTDFTRKSFKKPKTTTVSEEETAATSTKKKQQFTRRPSTTSASSEEPISSTSKKQFTRRPTSKSTEAASTESSTDAPTTTRRKFTRRPTSTESTTEATTEASTTRRKFTRKPKPSSTESASSESSTEASTRKKFTRRPTSTTSASSEEHPFKTKEFFTKRPTTTSSASTEQISTNDATTAKRKFTRKPKPTTTTEEPTTEETTMLPLKDRLRPMLTTREPTPTMPRRFRVFTNPSPAEAPTEELNPQQEIENQRKLKEKLSFGAGFNQEFSSKHKYAQRFGIQRIIPSYATTPQGSIIVTPVTASPVVVANAGHGLEQTVKSNAIILQAQKNPFFLPSNVTSNPGLFSSSTSSTSAPQVLHRWSSSWSSWSSWDANGQKITGSKKTFSTSDTSEATTPTPSQSRLNQFTRTRTEQPSNASSSSSRPSSSSRVPIKPHVIHHGRHRYRGPTYNCRVLTPNEDGRPSPNNDSTCPLKFPGFPADDSCRCRYDVEARDEHGCATGFLYTCKRVNRT</sequence>
<accession>A0AC34FC18</accession>
<dbReference type="WBParaSite" id="ES5_v2.g14652.t1">
    <property type="protein sequence ID" value="ES5_v2.g14652.t1"/>
    <property type="gene ID" value="ES5_v2.g14652"/>
</dbReference>
<reference evidence="2" key="1">
    <citation type="submission" date="2022-11" db="UniProtKB">
        <authorList>
            <consortium name="WormBaseParasite"/>
        </authorList>
    </citation>
    <scope>IDENTIFICATION</scope>
</reference>
<proteinExistence type="predicted"/>
<protein>
    <submittedName>
        <fullName evidence="2">Uncharacterized protein</fullName>
    </submittedName>
</protein>
<name>A0AC34FC18_9BILA</name>
<evidence type="ECO:0000313" key="2">
    <source>
        <dbReference type="WBParaSite" id="ES5_v2.g14652.t1"/>
    </source>
</evidence>